<sequence length="150" mass="17675">MPPKLSLKRIFDEAGLDKQTGIILPQRVMRVCRQNSWHNKTGFWRDAIFKETERPALLRTIANKIGLYEIYPELYTRPLDERRLYRFVEACFDMASGAVKVPGTVNYLRLQLFRRTSYSPWIGKREPLSLTGRHHHLRRRRLRLVPPSAG</sequence>
<protein>
    <submittedName>
        <fullName evidence="1">Uncharacterized protein</fullName>
    </submittedName>
</protein>
<gene>
    <name evidence="1" type="ORF">FN846DRAFT_887406</name>
</gene>
<accession>A0A5J5F6D4</accession>
<name>A0A5J5F6D4_9PEZI</name>
<comment type="caution">
    <text evidence="1">The sequence shown here is derived from an EMBL/GenBank/DDBJ whole genome shotgun (WGS) entry which is preliminary data.</text>
</comment>
<organism evidence="1 2">
    <name type="scientific">Sphaerosporella brunnea</name>
    <dbReference type="NCBI Taxonomy" id="1250544"/>
    <lineage>
        <taxon>Eukaryota</taxon>
        <taxon>Fungi</taxon>
        <taxon>Dikarya</taxon>
        <taxon>Ascomycota</taxon>
        <taxon>Pezizomycotina</taxon>
        <taxon>Pezizomycetes</taxon>
        <taxon>Pezizales</taxon>
        <taxon>Pyronemataceae</taxon>
        <taxon>Sphaerosporella</taxon>
    </lineage>
</organism>
<dbReference type="EMBL" id="VXIS01000028">
    <property type="protein sequence ID" value="KAA8912109.1"/>
    <property type="molecule type" value="Genomic_DNA"/>
</dbReference>
<dbReference type="Proteomes" id="UP000326924">
    <property type="component" value="Unassembled WGS sequence"/>
</dbReference>
<keyword evidence="2" id="KW-1185">Reference proteome</keyword>
<evidence type="ECO:0000313" key="1">
    <source>
        <dbReference type="EMBL" id="KAA8912109.1"/>
    </source>
</evidence>
<dbReference type="AlphaFoldDB" id="A0A5J5F6D4"/>
<evidence type="ECO:0000313" key="2">
    <source>
        <dbReference type="Proteomes" id="UP000326924"/>
    </source>
</evidence>
<dbReference type="OrthoDB" id="10581273at2759"/>
<proteinExistence type="predicted"/>
<dbReference type="InParanoid" id="A0A5J5F6D4"/>
<reference evidence="1 2" key="1">
    <citation type="submission" date="2019-09" db="EMBL/GenBank/DDBJ databases">
        <title>Draft genome of the ectomycorrhizal ascomycete Sphaerosporella brunnea.</title>
        <authorList>
            <consortium name="DOE Joint Genome Institute"/>
            <person name="Benucci G.M."/>
            <person name="Marozzi G."/>
            <person name="Antonielli L."/>
            <person name="Sanchez S."/>
            <person name="Marco P."/>
            <person name="Wang X."/>
            <person name="Falini L.B."/>
            <person name="Barry K."/>
            <person name="Haridas S."/>
            <person name="Lipzen A."/>
            <person name="Labutti K."/>
            <person name="Grigoriev I.V."/>
            <person name="Murat C."/>
            <person name="Martin F."/>
            <person name="Albertini E."/>
            <person name="Donnini D."/>
            <person name="Bonito G."/>
        </authorList>
    </citation>
    <scope>NUCLEOTIDE SEQUENCE [LARGE SCALE GENOMIC DNA]</scope>
    <source>
        <strain evidence="1 2">Sb_GMNB300</strain>
    </source>
</reference>